<dbReference type="GO" id="GO:0004298">
    <property type="term" value="F:threonine-type endopeptidase activity"/>
    <property type="evidence" value="ECO:0007669"/>
    <property type="project" value="InterPro"/>
</dbReference>
<dbReference type="InterPro" id="IPR000246">
    <property type="entry name" value="Peptidase_T2"/>
</dbReference>
<feature type="active site" description="Nucleophile" evidence="1">
    <location>
        <position position="181"/>
    </location>
</feature>
<organism evidence="3 4">
    <name type="scientific">Mucor velutinosus</name>
    <dbReference type="NCBI Taxonomy" id="708070"/>
    <lineage>
        <taxon>Eukaryota</taxon>
        <taxon>Fungi</taxon>
        <taxon>Fungi incertae sedis</taxon>
        <taxon>Mucoromycota</taxon>
        <taxon>Mucoromycotina</taxon>
        <taxon>Mucoromycetes</taxon>
        <taxon>Mucorales</taxon>
        <taxon>Mucorineae</taxon>
        <taxon>Mucoraceae</taxon>
        <taxon>Mucor</taxon>
    </lineage>
</organism>
<comment type="caution">
    <text evidence="3">The sequence shown here is derived from an EMBL/GenBank/DDBJ whole genome shotgun (WGS) entry which is preliminary data.</text>
</comment>
<dbReference type="GO" id="GO:0005737">
    <property type="term" value="C:cytoplasm"/>
    <property type="evidence" value="ECO:0007669"/>
    <property type="project" value="TreeGrafter"/>
</dbReference>
<dbReference type="SUPFAM" id="SSF56235">
    <property type="entry name" value="N-terminal nucleophile aminohydrolases (Ntn hydrolases)"/>
    <property type="match status" value="1"/>
</dbReference>
<gene>
    <name evidence="3" type="primary">UBP2</name>
    <name evidence="3" type="ORF">ATC70_006954</name>
</gene>
<dbReference type="InterPro" id="IPR029055">
    <property type="entry name" value="Ntn_hydrolases_N"/>
</dbReference>
<dbReference type="GO" id="GO:0051604">
    <property type="term" value="P:protein maturation"/>
    <property type="evidence" value="ECO:0007669"/>
    <property type="project" value="TreeGrafter"/>
</dbReference>
<reference evidence="3 4" key="1">
    <citation type="submission" date="2022-11" db="EMBL/GenBank/DDBJ databases">
        <title>Mucor velutinosus strain NIH1002 WGS.</title>
        <authorList>
            <person name="Subramanian P."/>
            <person name="Mullikin J.C."/>
            <person name="Segre J.A."/>
            <person name="Zelazny A.M."/>
        </authorList>
    </citation>
    <scope>NUCLEOTIDE SEQUENCE [LARGE SCALE GENOMIC DNA]</scope>
    <source>
        <strain evidence="3 4">NIH1002</strain>
    </source>
</reference>
<dbReference type="GO" id="GO:0006508">
    <property type="term" value="P:proteolysis"/>
    <property type="evidence" value="ECO:0007669"/>
    <property type="project" value="UniProtKB-KW"/>
</dbReference>
<evidence type="ECO:0000256" key="1">
    <source>
        <dbReference type="PIRSR" id="PIRSR600246-1"/>
    </source>
</evidence>
<dbReference type="InterPro" id="IPR037464">
    <property type="entry name" value="Taspase1"/>
</dbReference>
<proteinExistence type="predicted"/>
<evidence type="ECO:0000256" key="2">
    <source>
        <dbReference type="PIRSR" id="PIRSR600246-3"/>
    </source>
</evidence>
<name>A0AAN7D3N8_9FUNG</name>
<protein>
    <submittedName>
        <fullName evidence="3">Ubiquitin-specific protease ubp2</fullName>
        <ecNumber evidence="3">3.4.19.12</ecNumber>
    </submittedName>
</protein>
<dbReference type="RefSeq" id="XP_064676318.1">
    <property type="nucleotide sequence ID" value="XM_064826220.1"/>
</dbReference>
<feature type="site" description="Cleavage; by autolysis" evidence="2">
    <location>
        <begin position="180"/>
        <end position="181"/>
    </location>
</feature>
<dbReference type="EC" id="3.4.19.12" evidence="3"/>
<keyword evidence="3" id="KW-0378">Hydrolase</keyword>
<keyword evidence="3" id="KW-0645">Protease</keyword>
<evidence type="ECO:0000313" key="3">
    <source>
        <dbReference type="EMBL" id="KAK4509652.1"/>
    </source>
</evidence>
<dbReference type="EMBL" id="JASEJX010000038">
    <property type="protein sequence ID" value="KAK4509652.1"/>
    <property type="molecule type" value="Genomic_DNA"/>
</dbReference>
<keyword evidence="4" id="KW-1185">Reference proteome</keyword>
<dbReference type="CDD" id="cd04514">
    <property type="entry name" value="Taspase1_like"/>
    <property type="match status" value="1"/>
</dbReference>
<dbReference type="GeneID" id="89950640"/>
<dbReference type="Proteomes" id="UP001304243">
    <property type="component" value="Unassembled WGS sequence"/>
</dbReference>
<accession>A0AAN7D3N8</accession>
<sequence>MSDTIFIAVHVGAGYLSRTKESKYTSACKKACLSAMAILKKDGSSIQAVTEAIKQLENDPSTNAGYGSNLSLTGKVECDASLMTGKTGTFGAIGAASGLRNPIETPYQMITETEKGLLSLGRIPPMFLAGKGAADWAKARGIPTVEDDELVEPNAQKTYLKHIQMLVDEQDSQNADLGHDTVGAICIDSNGDIAAGVSSGGISLKSPGRVGEAAMYGSGCWAQNEIRNLPGVACSTTGTGEQIMRTMFTYKCVERLLKEDDIQAAVVDALNKDFLESPMLNIYDQKSVGTIALRSQKSHGKTRVEFWFGHVTEDMGIGYLSGTMKAPKAFVSRKVSSNDKVVSRGWLIP</sequence>
<dbReference type="Gene3D" id="3.60.20.30">
    <property type="entry name" value="(Glycosyl)asparaginase"/>
    <property type="match status" value="1"/>
</dbReference>
<dbReference type="AlphaFoldDB" id="A0AAN7D3N8"/>
<dbReference type="PANTHER" id="PTHR10188:SF8">
    <property type="entry name" value="THREONINE ASPARTASE 1"/>
    <property type="match status" value="1"/>
</dbReference>
<dbReference type="PANTHER" id="PTHR10188">
    <property type="entry name" value="L-ASPARAGINASE"/>
    <property type="match status" value="1"/>
</dbReference>
<evidence type="ECO:0000313" key="4">
    <source>
        <dbReference type="Proteomes" id="UP001304243"/>
    </source>
</evidence>
<dbReference type="GO" id="GO:0004843">
    <property type="term" value="F:cysteine-type deubiquitinase activity"/>
    <property type="evidence" value="ECO:0007669"/>
    <property type="project" value="UniProtKB-EC"/>
</dbReference>
<dbReference type="Pfam" id="PF01112">
    <property type="entry name" value="Asparaginase_2"/>
    <property type="match status" value="1"/>
</dbReference>